<proteinExistence type="predicted"/>
<evidence type="ECO:0000256" key="17">
    <source>
        <dbReference type="SAM" id="SignalP"/>
    </source>
</evidence>
<dbReference type="GO" id="GO:0004674">
    <property type="term" value="F:protein serine/threonine kinase activity"/>
    <property type="evidence" value="ECO:0007669"/>
    <property type="project" value="UniProtKB-KW"/>
</dbReference>
<evidence type="ECO:0000259" key="18">
    <source>
        <dbReference type="PROSITE" id="PS50011"/>
    </source>
</evidence>
<accession>A0AAW1Y175</accession>
<name>A0AAW1Y175_RUBAR</name>
<keyword evidence="10 16" id="KW-1133">Transmembrane helix</keyword>
<feature type="signal peptide" evidence="17">
    <location>
        <begin position="1"/>
        <end position="29"/>
    </location>
</feature>
<evidence type="ECO:0000256" key="12">
    <source>
        <dbReference type="ARBA" id="ARBA00023180"/>
    </source>
</evidence>
<dbReference type="GO" id="GO:0005524">
    <property type="term" value="F:ATP binding"/>
    <property type="evidence" value="ECO:0007669"/>
    <property type="project" value="UniProtKB-UniRule"/>
</dbReference>
<evidence type="ECO:0000256" key="6">
    <source>
        <dbReference type="ARBA" id="ARBA00022729"/>
    </source>
</evidence>
<feature type="chain" id="PRO_5043788824" description="non-specific serine/threonine protein kinase" evidence="17">
    <location>
        <begin position="30"/>
        <end position="672"/>
    </location>
</feature>
<dbReference type="InterPro" id="IPR008271">
    <property type="entry name" value="Ser/Thr_kinase_AS"/>
</dbReference>
<dbReference type="EMBL" id="JBEDUW010000002">
    <property type="protein sequence ID" value="KAK9942471.1"/>
    <property type="molecule type" value="Genomic_DNA"/>
</dbReference>
<feature type="transmembrane region" description="Helical" evidence="16">
    <location>
        <begin position="269"/>
        <end position="292"/>
    </location>
</feature>
<dbReference type="Gene3D" id="1.10.510.10">
    <property type="entry name" value="Transferase(Phosphotransferase) domain 1"/>
    <property type="match status" value="1"/>
</dbReference>
<dbReference type="GO" id="GO:0016020">
    <property type="term" value="C:membrane"/>
    <property type="evidence" value="ECO:0007669"/>
    <property type="project" value="UniProtKB-SubCell"/>
</dbReference>
<dbReference type="InterPro" id="IPR017441">
    <property type="entry name" value="Protein_kinase_ATP_BS"/>
</dbReference>
<evidence type="ECO:0000313" key="19">
    <source>
        <dbReference type="EMBL" id="KAK9942471.1"/>
    </source>
</evidence>
<evidence type="ECO:0000256" key="2">
    <source>
        <dbReference type="ARBA" id="ARBA00012513"/>
    </source>
</evidence>
<evidence type="ECO:0000256" key="4">
    <source>
        <dbReference type="ARBA" id="ARBA00022679"/>
    </source>
</evidence>
<dbReference type="InterPro" id="IPR000719">
    <property type="entry name" value="Prot_kinase_dom"/>
</dbReference>
<keyword evidence="7 15" id="KW-0547">Nucleotide-binding</keyword>
<evidence type="ECO:0000256" key="7">
    <source>
        <dbReference type="ARBA" id="ARBA00022741"/>
    </source>
</evidence>
<reference evidence="19 20" key="1">
    <citation type="journal article" date="2023" name="G3 (Bethesda)">
        <title>A chromosome-length genome assembly and annotation of blackberry (Rubus argutus, cv. 'Hillquist').</title>
        <authorList>
            <person name="Bruna T."/>
            <person name="Aryal R."/>
            <person name="Dudchenko O."/>
            <person name="Sargent D.J."/>
            <person name="Mead D."/>
            <person name="Buti M."/>
            <person name="Cavallini A."/>
            <person name="Hytonen T."/>
            <person name="Andres J."/>
            <person name="Pham M."/>
            <person name="Weisz D."/>
            <person name="Mascagni F."/>
            <person name="Usai G."/>
            <person name="Natali L."/>
            <person name="Bassil N."/>
            <person name="Fernandez G.E."/>
            <person name="Lomsadze A."/>
            <person name="Armour M."/>
            <person name="Olukolu B."/>
            <person name="Poorten T."/>
            <person name="Britton C."/>
            <person name="Davik J."/>
            <person name="Ashrafi H."/>
            <person name="Aiden E.L."/>
            <person name="Borodovsky M."/>
            <person name="Worthington M."/>
        </authorList>
    </citation>
    <scope>NUCLEOTIDE SEQUENCE [LARGE SCALE GENOMIC DNA]</scope>
    <source>
        <strain evidence="19">PI 553951</strain>
    </source>
</reference>
<keyword evidence="6 17" id="KW-0732">Signal</keyword>
<dbReference type="PANTHER" id="PTHR27009">
    <property type="entry name" value="RUST RESISTANCE KINASE LR10-RELATED"/>
    <property type="match status" value="1"/>
</dbReference>
<dbReference type="CDD" id="cd14066">
    <property type="entry name" value="STKc_IRAK"/>
    <property type="match status" value="1"/>
</dbReference>
<dbReference type="Proteomes" id="UP001457282">
    <property type="component" value="Unassembled WGS sequence"/>
</dbReference>
<sequence>MNLYLLPNSFLLLLVTLIIFIFHVPKSLCVDDQQYHNCSQSFQCSNIKSIGYPFWGSTRPEYCGYPVFKLNCSGHAPSISIEEQEYRVLSINQSGSNLKVARVDYSNNICPSSLTNTTTIDKSSSHVLEYASDVQKLSLFSTCPAQFNCTSFSTTTTSFSTINYYETQNLTNFRLSNTSSTFGTCNTTIILRISQSAASYLALNSSKENLGAALDSGFGLKWDASNTLCEHCQVSGGQCGYNTSSAGFICYCKDGPNPYNCGGSRSMSLAWIIGLSAGIFGTIVLIVCGICISRKGILAFFKKDGRGDRFDIEAFIRNSGSLRPKGYLFSDLKKMTNSFKDEIGKGGFGTVYKGTLPDGLLVAVKVLSELKGNGEEFINEVASIGRTSHVNIVTLVGFCYEREKRALIYEYMPNGSLDKFIHRKQGSSAQNCRLEWTTLFEIAVGIARGLEYLHSGCNTRILHFDIKPQNILLDEDFCPKISDFGLAKLCMTKESLVSMLGTRGTAGYIAPEVFSRNFGRVSHKSDVYSYGMLVLEMVGARKNLDSEMSHTSEMFPHYIYKDLEIEKDESIFGDISEEENKIVRKMILVSLGCIQTIPSDRPSMSKVVEMLEGPLHSLPIPPKPLLLPAEEYVTTSQPYETSLFSGEESVTTSRPSEEGNKAIRCIQCSLLL</sequence>
<dbReference type="PROSITE" id="PS00107">
    <property type="entry name" value="PROTEIN_KINASE_ATP"/>
    <property type="match status" value="1"/>
</dbReference>
<comment type="catalytic activity">
    <reaction evidence="14">
        <text>L-seryl-[protein] + ATP = O-phospho-L-seryl-[protein] + ADP + H(+)</text>
        <dbReference type="Rhea" id="RHEA:17989"/>
        <dbReference type="Rhea" id="RHEA-COMP:9863"/>
        <dbReference type="Rhea" id="RHEA-COMP:11604"/>
        <dbReference type="ChEBI" id="CHEBI:15378"/>
        <dbReference type="ChEBI" id="CHEBI:29999"/>
        <dbReference type="ChEBI" id="CHEBI:30616"/>
        <dbReference type="ChEBI" id="CHEBI:83421"/>
        <dbReference type="ChEBI" id="CHEBI:456216"/>
        <dbReference type="EC" id="2.7.11.1"/>
    </reaction>
</comment>
<organism evidence="19 20">
    <name type="scientific">Rubus argutus</name>
    <name type="common">Southern blackberry</name>
    <dbReference type="NCBI Taxonomy" id="59490"/>
    <lineage>
        <taxon>Eukaryota</taxon>
        <taxon>Viridiplantae</taxon>
        <taxon>Streptophyta</taxon>
        <taxon>Embryophyta</taxon>
        <taxon>Tracheophyta</taxon>
        <taxon>Spermatophyta</taxon>
        <taxon>Magnoliopsida</taxon>
        <taxon>eudicotyledons</taxon>
        <taxon>Gunneridae</taxon>
        <taxon>Pentapetalae</taxon>
        <taxon>rosids</taxon>
        <taxon>fabids</taxon>
        <taxon>Rosales</taxon>
        <taxon>Rosaceae</taxon>
        <taxon>Rosoideae</taxon>
        <taxon>Rosoideae incertae sedis</taxon>
        <taxon>Rubus</taxon>
    </lineage>
</organism>
<gene>
    <name evidence="19" type="ORF">M0R45_008135</name>
</gene>
<evidence type="ECO:0000256" key="14">
    <source>
        <dbReference type="ARBA" id="ARBA00048679"/>
    </source>
</evidence>
<dbReference type="SUPFAM" id="SSF56112">
    <property type="entry name" value="Protein kinase-like (PK-like)"/>
    <property type="match status" value="1"/>
</dbReference>
<dbReference type="FunFam" id="1.10.510.10:FF:000590">
    <property type="entry name" value="PR5-like receptor kinase"/>
    <property type="match status" value="1"/>
</dbReference>
<keyword evidence="12" id="KW-0325">Glycoprotein</keyword>
<evidence type="ECO:0000256" key="13">
    <source>
        <dbReference type="ARBA" id="ARBA00047899"/>
    </source>
</evidence>
<evidence type="ECO:0000256" key="9">
    <source>
        <dbReference type="ARBA" id="ARBA00022840"/>
    </source>
</evidence>
<keyword evidence="5 16" id="KW-0812">Transmembrane</keyword>
<dbReference type="InterPro" id="IPR025287">
    <property type="entry name" value="WAK_GUB"/>
</dbReference>
<keyword evidence="9 15" id="KW-0067">ATP-binding</keyword>
<comment type="catalytic activity">
    <reaction evidence="13">
        <text>L-threonyl-[protein] + ATP = O-phospho-L-threonyl-[protein] + ADP + H(+)</text>
        <dbReference type="Rhea" id="RHEA:46608"/>
        <dbReference type="Rhea" id="RHEA-COMP:11060"/>
        <dbReference type="Rhea" id="RHEA-COMP:11605"/>
        <dbReference type="ChEBI" id="CHEBI:15378"/>
        <dbReference type="ChEBI" id="CHEBI:30013"/>
        <dbReference type="ChEBI" id="CHEBI:30616"/>
        <dbReference type="ChEBI" id="CHEBI:61977"/>
        <dbReference type="ChEBI" id="CHEBI:456216"/>
        <dbReference type="EC" id="2.7.11.1"/>
    </reaction>
</comment>
<dbReference type="InterPro" id="IPR011009">
    <property type="entry name" value="Kinase-like_dom_sf"/>
</dbReference>
<evidence type="ECO:0000256" key="8">
    <source>
        <dbReference type="ARBA" id="ARBA00022777"/>
    </source>
</evidence>
<evidence type="ECO:0000256" key="3">
    <source>
        <dbReference type="ARBA" id="ARBA00022527"/>
    </source>
</evidence>
<dbReference type="Gene3D" id="3.30.200.20">
    <property type="entry name" value="Phosphorylase Kinase, domain 1"/>
    <property type="match status" value="1"/>
</dbReference>
<keyword evidence="3" id="KW-0723">Serine/threonine-protein kinase</keyword>
<dbReference type="Pfam" id="PF14380">
    <property type="entry name" value="WAK_assoc"/>
    <property type="match status" value="1"/>
</dbReference>
<feature type="binding site" evidence="15">
    <location>
        <position position="365"/>
    </location>
    <ligand>
        <name>ATP</name>
        <dbReference type="ChEBI" id="CHEBI:30616"/>
    </ligand>
</feature>
<keyword evidence="4" id="KW-0808">Transferase</keyword>
<evidence type="ECO:0000256" key="16">
    <source>
        <dbReference type="SAM" id="Phobius"/>
    </source>
</evidence>
<keyword evidence="8" id="KW-0418">Kinase</keyword>
<comment type="subcellular location">
    <subcellularLocation>
        <location evidence="1">Membrane</location>
        <topology evidence="1">Single-pass type I membrane protein</topology>
    </subcellularLocation>
</comment>
<comment type="caution">
    <text evidence="19">The sequence shown here is derived from an EMBL/GenBank/DDBJ whole genome shotgun (WGS) entry which is preliminary data.</text>
</comment>
<dbReference type="EC" id="2.7.11.1" evidence="2"/>
<dbReference type="FunFam" id="3.30.200.20:FF:000178">
    <property type="entry name" value="serine/threonine-protein kinase PBS1-like"/>
    <property type="match status" value="1"/>
</dbReference>
<evidence type="ECO:0000256" key="1">
    <source>
        <dbReference type="ARBA" id="ARBA00004479"/>
    </source>
</evidence>
<dbReference type="InterPro" id="IPR032872">
    <property type="entry name" value="WAK_assoc_C"/>
</dbReference>
<dbReference type="AlphaFoldDB" id="A0AAW1Y175"/>
<keyword evidence="11 16" id="KW-0472">Membrane</keyword>
<dbReference type="GO" id="GO:0030247">
    <property type="term" value="F:polysaccharide binding"/>
    <property type="evidence" value="ECO:0007669"/>
    <property type="project" value="InterPro"/>
</dbReference>
<feature type="domain" description="Protein kinase" evidence="18">
    <location>
        <begin position="337"/>
        <end position="619"/>
    </location>
</feature>
<dbReference type="SMART" id="SM00220">
    <property type="entry name" value="S_TKc"/>
    <property type="match status" value="1"/>
</dbReference>
<dbReference type="Pfam" id="PF07714">
    <property type="entry name" value="PK_Tyr_Ser-Thr"/>
    <property type="match status" value="1"/>
</dbReference>
<dbReference type="InterPro" id="IPR001245">
    <property type="entry name" value="Ser-Thr/Tyr_kinase_cat_dom"/>
</dbReference>
<evidence type="ECO:0000256" key="11">
    <source>
        <dbReference type="ARBA" id="ARBA00023136"/>
    </source>
</evidence>
<dbReference type="PROSITE" id="PS50011">
    <property type="entry name" value="PROTEIN_KINASE_DOM"/>
    <property type="match status" value="1"/>
</dbReference>
<dbReference type="Pfam" id="PF13947">
    <property type="entry name" value="GUB_WAK_bind"/>
    <property type="match status" value="1"/>
</dbReference>
<keyword evidence="20" id="KW-1185">Reference proteome</keyword>
<evidence type="ECO:0000256" key="15">
    <source>
        <dbReference type="PROSITE-ProRule" id="PRU10141"/>
    </source>
</evidence>
<protein>
    <recommendedName>
        <fullName evidence="2">non-specific serine/threonine protein kinase</fullName>
        <ecNumber evidence="2">2.7.11.1</ecNumber>
    </recommendedName>
</protein>
<evidence type="ECO:0000256" key="10">
    <source>
        <dbReference type="ARBA" id="ARBA00022989"/>
    </source>
</evidence>
<evidence type="ECO:0000256" key="5">
    <source>
        <dbReference type="ARBA" id="ARBA00022692"/>
    </source>
</evidence>
<evidence type="ECO:0000313" key="20">
    <source>
        <dbReference type="Proteomes" id="UP001457282"/>
    </source>
</evidence>
<dbReference type="PROSITE" id="PS00108">
    <property type="entry name" value="PROTEIN_KINASE_ST"/>
    <property type="match status" value="1"/>
</dbReference>
<dbReference type="InterPro" id="IPR045874">
    <property type="entry name" value="LRK10/LRL21-25-like"/>
</dbReference>